<reference evidence="8" key="1">
    <citation type="journal article" date="2022" name="BMC Genomics">
        <title>Genome sequence of the entomopathogenic Serratia entomophila isolate 626 and characterisation of the species specific itaconate degradation pathway.</title>
        <authorList>
            <person name="Vaughan A.L."/>
            <person name="Altermann E."/>
            <person name="Glare T.R."/>
            <person name="Hurst M.R.H."/>
        </authorList>
    </citation>
    <scope>NUCLEOTIDE SEQUENCE</scope>
    <source>
        <strain evidence="8">626</strain>
    </source>
</reference>
<keyword evidence="3" id="KW-0998">Cell outer membrane</keyword>
<dbReference type="PROSITE" id="PS51257">
    <property type="entry name" value="PROKAR_LIPOPROTEIN"/>
    <property type="match status" value="1"/>
</dbReference>
<accession>A0ABY5CQ47</accession>
<feature type="compositionally biased region" description="Basic and acidic residues" evidence="5">
    <location>
        <begin position="182"/>
        <end position="192"/>
    </location>
</feature>
<proteinExistence type="predicted"/>
<dbReference type="InterPro" id="IPR006664">
    <property type="entry name" value="OMP_bac"/>
</dbReference>
<dbReference type="EMBL" id="CP074347">
    <property type="protein sequence ID" value="USV00146.1"/>
    <property type="molecule type" value="Genomic_DNA"/>
</dbReference>
<feature type="signal peptide" evidence="6">
    <location>
        <begin position="1"/>
        <end position="25"/>
    </location>
</feature>
<dbReference type="Gene3D" id="3.30.1330.60">
    <property type="entry name" value="OmpA-like domain"/>
    <property type="match status" value="1"/>
</dbReference>
<dbReference type="Pfam" id="PF00691">
    <property type="entry name" value="OmpA"/>
    <property type="match status" value="1"/>
</dbReference>
<evidence type="ECO:0000259" key="7">
    <source>
        <dbReference type="PROSITE" id="PS51123"/>
    </source>
</evidence>
<evidence type="ECO:0000256" key="3">
    <source>
        <dbReference type="ARBA" id="ARBA00023237"/>
    </source>
</evidence>
<dbReference type="PANTHER" id="PTHR30329">
    <property type="entry name" value="STATOR ELEMENT OF FLAGELLAR MOTOR COMPLEX"/>
    <property type="match status" value="1"/>
</dbReference>
<dbReference type="InterPro" id="IPR036737">
    <property type="entry name" value="OmpA-like_sf"/>
</dbReference>
<evidence type="ECO:0000256" key="1">
    <source>
        <dbReference type="ARBA" id="ARBA00004442"/>
    </source>
</evidence>
<dbReference type="RefSeq" id="WP_261229643.1">
    <property type="nucleotide sequence ID" value="NZ_CAMKJH010000008.1"/>
</dbReference>
<gene>
    <name evidence="8" type="ORF">KFQ06_19280</name>
</gene>
<dbReference type="Proteomes" id="UP001056873">
    <property type="component" value="Chromosome"/>
</dbReference>
<dbReference type="CDD" id="cd07185">
    <property type="entry name" value="OmpA_C-like"/>
    <property type="match status" value="1"/>
</dbReference>
<evidence type="ECO:0000313" key="8">
    <source>
        <dbReference type="EMBL" id="USV00146.1"/>
    </source>
</evidence>
<keyword evidence="9" id="KW-1185">Reference proteome</keyword>
<sequence length="202" mass="21018">MNGLGKIACVGWLSIFGLASSGACAEGGEPASVGKPVILDLKATRLDLIGLPSGLNANVLDLQSKAEDLAKKSPDISVRNSNTAVTLSIRSDVLFAFDSDAVSSKAEPALRQVAQFIAADSAGVVTVEGHTDAVGSETYNQDLSLRRARAVATWLSMHGVEKSRLSERGKGEAEPVAGNDTSEGRAKNRRVDFVLPKKAAAG</sequence>
<evidence type="ECO:0000313" key="9">
    <source>
        <dbReference type="Proteomes" id="UP001056873"/>
    </source>
</evidence>
<dbReference type="PANTHER" id="PTHR30329:SF21">
    <property type="entry name" value="LIPOPROTEIN YIAD-RELATED"/>
    <property type="match status" value="1"/>
</dbReference>
<organism evidence="8 9">
    <name type="scientific">Serratia entomophila</name>
    <dbReference type="NCBI Taxonomy" id="42906"/>
    <lineage>
        <taxon>Bacteria</taxon>
        <taxon>Pseudomonadati</taxon>
        <taxon>Pseudomonadota</taxon>
        <taxon>Gammaproteobacteria</taxon>
        <taxon>Enterobacterales</taxon>
        <taxon>Yersiniaceae</taxon>
        <taxon>Serratia</taxon>
    </lineage>
</organism>
<evidence type="ECO:0000256" key="6">
    <source>
        <dbReference type="SAM" id="SignalP"/>
    </source>
</evidence>
<dbReference type="PRINTS" id="PR01021">
    <property type="entry name" value="OMPADOMAIN"/>
</dbReference>
<name>A0ABY5CQ47_9GAMM</name>
<protein>
    <submittedName>
        <fullName evidence="8">OmpA family protein</fullName>
    </submittedName>
</protein>
<comment type="subcellular location">
    <subcellularLocation>
        <location evidence="1">Cell outer membrane</location>
    </subcellularLocation>
</comment>
<dbReference type="PROSITE" id="PS51123">
    <property type="entry name" value="OMPA_2"/>
    <property type="match status" value="1"/>
</dbReference>
<evidence type="ECO:0000256" key="5">
    <source>
        <dbReference type="SAM" id="MobiDB-lite"/>
    </source>
</evidence>
<dbReference type="SUPFAM" id="SSF103088">
    <property type="entry name" value="OmpA-like"/>
    <property type="match status" value="1"/>
</dbReference>
<feature type="domain" description="OmpA-like" evidence="7">
    <location>
        <begin position="82"/>
        <end position="199"/>
    </location>
</feature>
<dbReference type="PRINTS" id="PR01023">
    <property type="entry name" value="NAFLGMOTY"/>
</dbReference>
<dbReference type="InterPro" id="IPR006665">
    <property type="entry name" value="OmpA-like"/>
</dbReference>
<keyword evidence="6" id="KW-0732">Signal</keyword>
<evidence type="ECO:0000256" key="2">
    <source>
        <dbReference type="ARBA" id="ARBA00023136"/>
    </source>
</evidence>
<feature type="region of interest" description="Disordered" evidence="5">
    <location>
        <begin position="163"/>
        <end position="202"/>
    </location>
</feature>
<keyword evidence="2 4" id="KW-0472">Membrane</keyword>
<feature type="compositionally biased region" description="Basic and acidic residues" evidence="5">
    <location>
        <begin position="163"/>
        <end position="173"/>
    </location>
</feature>
<feature type="chain" id="PRO_5045700528" evidence="6">
    <location>
        <begin position="26"/>
        <end position="202"/>
    </location>
</feature>
<evidence type="ECO:0000256" key="4">
    <source>
        <dbReference type="PROSITE-ProRule" id="PRU00473"/>
    </source>
</evidence>
<dbReference type="InterPro" id="IPR050330">
    <property type="entry name" value="Bact_OuterMem_StrucFunc"/>
</dbReference>